<feature type="region of interest" description="Disordered" evidence="1">
    <location>
        <begin position="110"/>
        <end position="153"/>
    </location>
</feature>
<dbReference type="Proteomes" id="UP001153076">
    <property type="component" value="Unassembled WGS sequence"/>
</dbReference>
<reference evidence="2" key="1">
    <citation type="submission" date="2022-04" db="EMBL/GenBank/DDBJ databases">
        <title>Carnegiea gigantea Genome sequencing and assembly v2.</title>
        <authorList>
            <person name="Copetti D."/>
            <person name="Sanderson M.J."/>
            <person name="Burquez A."/>
            <person name="Wojciechowski M.F."/>
        </authorList>
    </citation>
    <scope>NUCLEOTIDE SEQUENCE</scope>
    <source>
        <strain evidence="2">SGP5-SGP5p</strain>
        <tissue evidence="2">Aerial part</tissue>
    </source>
</reference>
<gene>
    <name evidence="2" type="ORF">Cgig2_002189</name>
</gene>
<accession>A0A9Q1KX40</accession>
<evidence type="ECO:0000313" key="2">
    <source>
        <dbReference type="EMBL" id="KAJ8450504.1"/>
    </source>
</evidence>
<evidence type="ECO:0000313" key="3">
    <source>
        <dbReference type="Proteomes" id="UP001153076"/>
    </source>
</evidence>
<keyword evidence="3" id="KW-1185">Reference proteome</keyword>
<proteinExistence type="predicted"/>
<dbReference type="EMBL" id="JAKOGI010000015">
    <property type="protein sequence ID" value="KAJ8450504.1"/>
    <property type="molecule type" value="Genomic_DNA"/>
</dbReference>
<dbReference type="AlphaFoldDB" id="A0A9Q1KX40"/>
<comment type="caution">
    <text evidence="2">The sequence shown here is derived from an EMBL/GenBank/DDBJ whole genome shotgun (WGS) entry which is preliminary data.</text>
</comment>
<evidence type="ECO:0000256" key="1">
    <source>
        <dbReference type="SAM" id="MobiDB-lite"/>
    </source>
</evidence>
<protein>
    <submittedName>
        <fullName evidence="2">Uncharacterized protein</fullName>
    </submittedName>
</protein>
<name>A0A9Q1KX40_9CARY</name>
<sequence length="153" mass="17509">MYVRFFPSLLASERSKFKSIRAPEGVVHGVHLNILTSRCSGFVQEDDSLFLEAVGGWSEKGTFYGVGNSVGLSYEKPSNNATANKSSYTPSTVAQLQTELDSMKTELNSTKNEIRQHCPSMEEQQRKMKQQQRQIEEQQRKRSRNKGWRCRNE</sequence>
<feature type="compositionally biased region" description="Basic residues" evidence="1">
    <location>
        <begin position="141"/>
        <end position="153"/>
    </location>
</feature>
<organism evidence="2 3">
    <name type="scientific">Carnegiea gigantea</name>
    <dbReference type="NCBI Taxonomy" id="171969"/>
    <lineage>
        <taxon>Eukaryota</taxon>
        <taxon>Viridiplantae</taxon>
        <taxon>Streptophyta</taxon>
        <taxon>Embryophyta</taxon>
        <taxon>Tracheophyta</taxon>
        <taxon>Spermatophyta</taxon>
        <taxon>Magnoliopsida</taxon>
        <taxon>eudicotyledons</taxon>
        <taxon>Gunneridae</taxon>
        <taxon>Pentapetalae</taxon>
        <taxon>Caryophyllales</taxon>
        <taxon>Cactineae</taxon>
        <taxon>Cactaceae</taxon>
        <taxon>Cactoideae</taxon>
        <taxon>Echinocereeae</taxon>
        <taxon>Carnegiea</taxon>
    </lineage>
</organism>